<evidence type="ECO:0000256" key="3">
    <source>
        <dbReference type="SAM" id="MobiDB-lite"/>
    </source>
</evidence>
<feature type="compositionally biased region" description="Acidic residues" evidence="3">
    <location>
        <begin position="61"/>
        <end position="88"/>
    </location>
</feature>
<reference evidence="5" key="1">
    <citation type="journal article" date="2019" name="Environ. Microbiol.">
        <title>Fungal ecological strategies reflected in gene transcription - a case study of two litter decomposers.</title>
        <authorList>
            <person name="Barbi F."/>
            <person name="Kohler A."/>
            <person name="Barry K."/>
            <person name="Baskaran P."/>
            <person name="Daum C."/>
            <person name="Fauchery L."/>
            <person name="Ihrmark K."/>
            <person name="Kuo A."/>
            <person name="LaButti K."/>
            <person name="Lipzen A."/>
            <person name="Morin E."/>
            <person name="Grigoriev I.V."/>
            <person name="Henrissat B."/>
            <person name="Lindahl B."/>
            <person name="Martin F."/>
        </authorList>
    </citation>
    <scope>NUCLEOTIDE SEQUENCE</scope>
    <source>
        <strain evidence="5">JB14</strain>
    </source>
</reference>
<organism evidence="5 6">
    <name type="scientific">Gymnopus androsaceus JB14</name>
    <dbReference type="NCBI Taxonomy" id="1447944"/>
    <lineage>
        <taxon>Eukaryota</taxon>
        <taxon>Fungi</taxon>
        <taxon>Dikarya</taxon>
        <taxon>Basidiomycota</taxon>
        <taxon>Agaricomycotina</taxon>
        <taxon>Agaricomycetes</taxon>
        <taxon>Agaricomycetidae</taxon>
        <taxon>Agaricales</taxon>
        <taxon>Marasmiineae</taxon>
        <taxon>Omphalotaceae</taxon>
        <taxon>Gymnopus</taxon>
    </lineage>
</organism>
<keyword evidence="2" id="KW-0833">Ubl conjugation pathway</keyword>
<dbReference type="PANTHER" id="PTHR46116:SF15">
    <property type="entry name" value="(E3-INDEPENDENT) E2 UBIQUITIN-CONJUGATING ENZYME"/>
    <property type="match status" value="1"/>
</dbReference>
<dbReference type="OrthoDB" id="47801at2759"/>
<dbReference type="Proteomes" id="UP000799118">
    <property type="component" value="Unassembled WGS sequence"/>
</dbReference>
<evidence type="ECO:0000259" key="4">
    <source>
        <dbReference type="PROSITE" id="PS50127"/>
    </source>
</evidence>
<dbReference type="SUPFAM" id="SSF54495">
    <property type="entry name" value="UBC-like"/>
    <property type="match status" value="1"/>
</dbReference>
<evidence type="ECO:0000313" key="6">
    <source>
        <dbReference type="Proteomes" id="UP000799118"/>
    </source>
</evidence>
<dbReference type="Pfam" id="PF00179">
    <property type="entry name" value="UQ_con"/>
    <property type="match status" value="1"/>
</dbReference>
<feature type="region of interest" description="Disordered" evidence="3">
    <location>
        <begin position="38"/>
        <end position="98"/>
    </location>
</feature>
<feature type="region of interest" description="Disordered" evidence="3">
    <location>
        <begin position="262"/>
        <end position="299"/>
    </location>
</feature>
<feature type="compositionally biased region" description="Basic and acidic residues" evidence="3">
    <location>
        <begin position="480"/>
        <end position="498"/>
    </location>
</feature>
<feature type="domain" description="UBC core" evidence="4">
    <location>
        <begin position="617"/>
        <end position="777"/>
    </location>
</feature>
<proteinExistence type="predicted"/>
<feature type="region of interest" description="Disordered" evidence="3">
    <location>
        <begin position="464"/>
        <end position="500"/>
    </location>
</feature>
<dbReference type="Gene3D" id="3.10.110.10">
    <property type="entry name" value="Ubiquitin Conjugating Enzyme"/>
    <property type="match status" value="1"/>
</dbReference>
<dbReference type="Gene3D" id="1.10.8.10">
    <property type="entry name" value="DNA helicase RuvA subunit, C-terminal domain"/>
    <property type="match status" value="1"/>
</dbReference>
<feature type="region of interest" description="Disordered" evidence="3">
    <location>
        <begin position="822"/>
        <end position="842"/>
    </location>
</feature>
<protein>
    <submittedName>
        <fullName evidence="5">Ubiquitin conjugating enzyme family protein</fullName>
    </submittedName>
</protein>
<dbReference type="EMBL" id="ML769385">
    <property type="protein sequence ID" value="KAE9410479.1"/>
    <property type="molecule type" value="Genomic_DNA"/>
</dbReference>
<dbReference type="SMART" id="SM00212">
    <property type="entry name" value="UBCc"/>
    <property type="match status" value="1"/>
</dbReference>
<gene>
    <name evidence="5" type="ORF">BT96DRAFT_847359</name>
</gene>
<feature type="compositionally biased region" description="Low complexity" evidence="3">
    <location>
        <begin position="828"/>
        <end position="841"/>
    </location>
</feature>
<dbReference type="AlphaFoldDB" id="A0A6A4IJ18"/>
<evidence type="ECO:0000256" key="1">
    <source>
        <dbReference type="ARBA" id="ARBA00022679"/>
    </source>
</evidence>
<dbReference type="PROSITE" id="PS50127">
    <property type="entry name" value="UBC_2"/>
    <property type="match status" value="1"/>
</dbReference>
<keyword evidence="6" id="KW-1185">Reference proteome</keyword>
<dbReference type="PANTHER" id="PTHR46116">
    <property type="entry name" value="(E3-INDEPENDENT) E2 UBIQUITIN-CONJUGATING ENZYME"/>
    <property type="match status" value="1"/>
</dbReference>
<evidence type="ECO:0000313" key="5">
    <source>
        <dbReference type="EMBL" id="KAE9410479.1"/>
    </source>
</evidence>
<sequence length="856" mass="95215">MDKEVQRLVEMGATTARARAALKKYKDVMQAAERIFEGEFDNVEDEPDQSQSSSTNRVELEDTEMEDGAEDSEVEDDEGSFVDYDSSDEGGIPGDATAAKVNDPYAGIFFSKDRREEVIEVEEEPVFISVPGIDDEVELLTQGRWMAGCPEGSEQNFLFELYSELSGLSGGCPCPSGCGHKVERKHSDFFAIYPDFVPYVEQLRKIVSQTCTRCRTEFCFACGEKFSPGANGSNLLWHCGNLQGVILGVGLYMVERLFEQQKENSETKDTTEREAKRRRTRDADANDGSSFRLGGSKKSKGGIGYAGELKEDNSGQAEAQALQLEKDEAIRALLAQIRIYLPNLQRPGGGLTSDYLPHPSSLTHLRRRFNLITSELLRNDSLADMSDRHGLYFELLQWLETIASHESLCSMMPMPIMRNISQQNVVKKTNASTIRERKIIYEGSASPRELLETIALQAQAALKGLESSKPPEDPSSELSEEQKRKTLDDPKGKSKEDNNLSGSIIDEATKLSTFCKRLVGTCVQIDKSLRELKGDAFVTRMHESLPKAFTSASDNVYVEAGGTDEEAKEAYMKWALSSRFEYCDLTITGTENADETLNYKHYFNNEVRMLANANIPKRSVAIAKELAILTTNLPVAWDSSIFLRVDETRVDVIKCLITGPEGTPYHNGCFLFDIFLGANYNQSPPNVKYMTTNGGKFRFNPNLYADGKVCLSLLGTWAGPGWVPFKSTLLQVLISIQSMILCEEPFLNEPGWATQANTPQSKAYSANVRRMVVRTAMLDALKNPPEPFGEVIRTHFRLKARAVEKQLDTWLKEDDGRHLASDGGEYANVGGRNNTGSSSNGLQADIDAMKKLLKEL</sequence>
<feature type="compositionally biased region" description="Basic and acidic residues" evidence="3">
    <location>
        <begin position="262"/>
        <end position="275"/>
    </location>
</feature>
<dbReference type="CDD" id="cd23810">
    <property type="entry name" value="UBCc_BIRC6"/>
    <property type="match status" value="1"/>
</dbReference>
<dbReference type="InterPro" id="IPR016135">
    <property type="entry name" value="UBQ-conjugating_enzyme/RWD"/>
</dbReference>
<dbReference type="GO" id="GO:0061631">
    <property type="term" value="F:ubiquitin conjugating enzyme activity"/>
    <property type="evidence" value="ECO:0007669"/>
    <property type="project" value="TreeGrafter"/>
</dbReference>
<dbReference type="InterPro" id="IPR000608">
    <property type="entry name" value="UBC"/>
</dbReference>
<accession>A0A6A4IJ18</accession>
<name>A0A6A4IJ18_9AGAR</name>
<feature type="compositionally biased region" description="Acidic residues" evidence="3">
    <location>
        <begin position="38"/>
        <end position="48"/>
    </location>
</feature>
<evidence type="ECO:0000256" key="2">
    <source>
        <dbReference type="ARBA" id="ARBA00022786"/>
    </source>
</evidence>
<keyword evidence="1" id="KW-0808">Transferase</keyword>